<gene>
    <name evidence="2" type="ORF">P3H78_30780</name>
</gene>
<dbReference type="EMBL" id="JARJBB010000033">
    <property type="protein sequence ID" value="MDF3302919.1"/>
    <property type="molecule type" value="Genomic_DNA"/>
</dbReference>
<accession>A0ABT6AE57</accession>
<organism evidence="2 3">
    <name type="scientific">Streptomyces tropicalis</name>
    <dbReference type="NCBI Taxonomy" id="3034234"/>
    <lineage>
        <taxon>Bacteria</taxon>
        <taxon>Bacillati</taxon>
        <taxon>Actinomycetota</taxon>
        <taxon>Actinomycetes</taxon>
        <taxon>Kitasatosporales</taxon>
        <taxon>Streptomycetaceae</taxon>
        <taxon>Streptomyces</taxon>
    </lineage>
</organism>
<comment type="caution">
    <text evidence="2">The sequence shown here is derived from an EMBL/GenBank/DDBJ whole genome shotgun (WGS) entry which is preliminary data.</text>
</comment>
<evidence type="ECO:0000256" key="1">
    <source>
        <dbReference type="SAM" id="MobiDB-lite"/>
    </source>
</evidence>
<name>A0ABT6AE57_9ACTN</name>
<reference evidence="2 3" key="1">
    <citation type="submission" date="2023-03" db="EMBL/GenBank/DDBJ databases">
        <title>Draft genome sequence of Streptomyces sp. K1PA1 isolated from peat swamp forest in Thailand.</title>
        <authorList>
            <person name="Klaysubun C."/>
            <person name="Duangmal K."/>
        </authorList>
    </citation>
    <scope>NUCLEOTIDE SEQUENCE [LARGE SCALE GENOMIC DNA]</scope>
    <source>
        <strain evidence="2 3">K1PA1</strain>
    </source>
</reference>
<dbReference type="NCBIfam" id="TIGR01643">
    <property type="entry name" value="YD_repeat_2x"/>
    <property type="match status" value="1"/>
</dbReference>
<dbReference type="Pfam" id="PF05593">
    <property type="entry name" value="RHS_repeat"/>
    <property type="match status" value="1"/>
</dbReference>
<keyword evidence="3" id="KW-1185">Reference proteome</keyword>
<dbReference type="InterPro" id="IPR031325">
    <property type="entry name" value="RHS_repeat"/>
</dbReference>
<dbReference type="Proteomes" id="UP001221150">
    <property type="component" value="Unassembled WGS sequence"/>
</dbReference>
<proteinExistence type="predicted"/>
<evidence type="ECO:0000313" key="2">
    <source>
        <dbReference type="EMBL" id="MDF3302919.1"/>
    </source>
</evidence>
<evidence type="ECO:0000313" key="3">
    <source>
        <dbReference type="Proteomes" id="UP001221150"/>
    </source>
</evidence>
<protein>
    <submittedName>
        <fullName evidence="2">Uncharacterized protein</fullName>
    </submittedName>
</protein>
<dbReference type="Gene3D" id="2.180.10.10">
    <property type="entry name" value="RHS repeat-associated core"/>
    <property type="match status" value="1"/>
</dbReference>
<feature type="region of interest" description="Disordered" evidence="1">
    <location>
        <begin position="19"/>
        <end position="38"/>
    </location>
</feature>
<sequence>MGRSLSVCHPRYDVTAVQSAHRAETSPAAWSEDNTRGKTSTYSYDAANRLITAATNRGGKTYSHSYDDRRRGNRCESSLAEHRWGSICQSSNQT</sequence>
<dbReference type="InterPro" id="IPR006530">
    <property type="entry name" value="YD"/>
</dbReference>